<keyword evidence="1" id="KW-0472">Membrane</keyword>
<sequence>MSREFRINSFKLFSLFFALFPLLGIYASGIQGVSLGDFCLLITAILIMTQKGILFTIPQIYKPLYLYACYGFLITIVSIGIYSWLDVYSVLYELAGKCLYYILLFLSFHFVRRHFFDYYLLRISDVVVLFFFVQYVGSLLGIHLSGIIPLLPLSNEVDTTFFIQHQLESIRFSSLFCEPSHYAQFLCIPTILLLYQEKKAKLRILMYSISMLLSQSANGFAIVVIIGLYYFIFYLRNIVSLKRRILFIFSFLLVGVCLFIYLNEVIGKVLIRFSEISFEGSPGSINGNSSFIRVLRGYILFDEYDWLHKLLGYGWGSIGCYVKMHPETAYLDVTSSLPTYVNSLQYMLLSTGVLGLIMILFTFYKMYSKNTDTAKNMLLVLFILLFSSDVFGGYLAMITFYIAYTEKRQIEFRLKKNVLGYILVN</sequence>
<dbReference type="Proteomes" id="UP000576368">
    <property type="component" value="Unassembled WGS sequence"/>
</dbReference>
<keyword evidence="1" id="KW-1133">Transmembrane helix</keyword>
<proteinExistence type="predicted"/>
<keyword evidence="5" id="KW-1185">Reference proteome</keyword>
<feature type="transmembrane region" description="Helical" evidence="1">
    <location>
        <begin position="91"/>
        <end position="111"/>
    </location>
</feature>
<evidence type="ECO:0008006" key="6">
    <source>
        <dbReference type="Google" id="ProtNLM"/>
    </source>
</evidence>
<feature type="transmembrane region" description="Helical" evidence="1">
    <location>
        <begin position="245"/>
        <end position="262"/>
    </location>
</feature>
<feature type="transmembrane region" description="Helical" evidence="1">
    <location>
        <begin position="376"/>
        <end position="404"/>
    </location>
</feature>
<evidence type="ECO:0000313" key="4">
    <source>
        <dbReference type="Proteomes" id="UP000576368"/>
    </source>
</evidence>
<feature type="transmembrane region" description="Helical" evidence="1">
    <location>
        <begin position="344"/>
        <end position="364"/>
    </location>
</feature>
<evidence type="ECO:0000313" key="5">
    <source>
        <dbReference type="Proteomes" id="UP001302374"/>
    </source>
</evidence>
<feature type="transmembrane region" description="Helical" evidence="1">
    <location>
        <begin position="204"/>
        <end position="233"/>
    </location>
</feature>
<evidence type="ECO:0000256" key="1">
    <source>
        <dbReference type="SAM" id="Phobius"/>
    </source>
</evidence>
<dbReference type="GeneID" id="86891064"/>
<name>A0A7X6BLZ6_9BACT</name>
<dbReference type="EMBL" id="JAATLI010000020">
    <property type="protein sequence ID" value="NJC20636.1"/>
    <property type="molecule type" value="Genomic_DNA"/>
</dbReference>
<organism evidence="2 4">
    <name type="scientific">Butyricimonas paravirosa</name>
    <dbReference type="NCBI Taxonomy" id="1472417"/>
    <lineage>
        <taxon>Bacteria</taxon>
        <taxon>Pseudomonadati</taxon>
        <taxon>Bacteroidota</taxon>
        <taxon>Bacteroidia</taxon>
        <taxon>Bacteroidales</taxon>
        <taxon>Odoribacteraceae</taxon>
        <taxon>Butyricimonas</taxon>
    </lineage>
</organism>
<keyword evidence="1" id="KW-0812">Transmembrane</keyword>
<dbReference type="Proteomes" id="UP001302374">
    <property type="component" value="Chromosome"/>
</dbReference>
<feature type="transmembrane region" description="Helical" evidence="1">
    <location>
        <begin position="12"/>
        <end position="29"/>
    </location>
</feature>
<feature type="transmembrane region" description="Helical" evidence="1">
    <location>
        <begin position="35"/>
        <end position="57"/>
    </location>
</feature>
<gene>
    <name evidence="3" type="ORF">F1644_07175</name>
    <name evidence="2" type="ORF">GGR15_004292</name>
</gene>
<accession>A0A7X6BLZ6</accession>
<dbReference type="AlphaFoldDB" id="A0A7X6BLZ6"/>
<dbReference type="EMBL" id="CP043839">
    <property type="protein sequence ID" value="WOF12061.1"/>
    <property type="molecule type" value="Genomic_DNA"/>
</dbReference>
<evidence type="ECO:0000313" key="2">
    <source>
        <dbReference type="EMBL" id="NJC20636.1"/>
    </source>
</evidence>
<reference evidence="2 4" key="2">
    <citation type="submission" date="2020-03" db="EMBL/GenBank/DDBJ databases">
        <title>Genomic Encyclopedia of Type Strains, Phase IV (KMG-IV): sequencing the most valuable type-strain genomes for metagenomic binning, comparative biology and taxonomic classification.</title>
        <authorList>
            <person name="Goeker M."/>
        </authorList>
    </citation>
    <scope>NUCLEOTIDE SEQUENCE [LARGE SCALE GENOMIC DNA]</scope>
    <source>
        <strain evidence="2 4">DSM 105722</strain>
    </source>
</reference>
<evidence type="ECO:0000313" key="3">
    <source>
        <dbReference type="EMBL" id="WOF12061.1"/>
    </source>
</evidence>
<reference evidence="3 5" key="1">
    <citation type="submission" date="2019-09" db="EMBL/GenBank/DDBJ databases">
        <title>Butyricimonas paravirosa DSM 105722 (=214-4 = JCM 18677 = CCUG 65563).</title>
        <authorList>
            <person name="Le Roy T."/>
            <person name="Cani P.D."/>
        </authorList>
    </citation>
    <scope>NUCLEOTIDE SEQUENCE [LARGE SCALE GENOMIC DNA]</scope>
    <source>
        <strain evidence="3 5">DSM 105722</strain>
    </source>
</reference>
<feature type="transmembrane region" description="Helical" evidence="1">
    <location>
        <begin position="123"/>
        <end position="148"/>
    </location>
</feature>
<dbReference type="RefSeq" id="WP_118305565.1">
    <property type="nucleotide sequence ID" value="NZ_BMPA01000019.1"/>
</dbReference>
<protein>
    <recommendedName>
        <fullName evidence="6">O-antigen ligase domain-containing protein</fullName>
    </recommendedName>
</protein>
<feature type="transmembrane region" description="Helical" evidence="1">
    <location>
        <begin position="64"/>
        <end position="85"/>
    </location>
</feature>